<keyword evidence="3" id="KW-1185">Reference proteome</keyword>
<dbReference type="Gene3D" id="3.40.30.10">
    <property type="entry name" value="Glutaredoxin"/>
    <property type="match status" value="1"/>
</dbReference>
<comment type="caution">
    <text evidence="2">The sequence shown here is derived from an EMBL/GenBank/DDBJ whole genome shotgun (WGS) entry which is preliminary data.</text>
</comment>
<evidence type="ECO:0000313" key="2">
    <source>
        <dbReference type="EMBL" id="KAK9868292.1"/>
    </source>
</evidence>
<dbReference type="Pfam" id="PF13410">
    <property type="entry name" value="GST_C_2"/>
    <property type="match status" value="1"/>
</dbReference>
<proteinExistence type="predicted"/>
<dbReference type="Gene3D" id="1.20.1050.10">
    <property type="match status" value="1"/>
</dbReference>
<dbReference type="InterPro" id="IPR040079">
    <property type="entry name" value="Glutathione_S-Trfase"/>
</dbReference>
<dbReference type="InterPro" id="IPR004045">
    <property type="entry name" value="Glutathione_S-Trfase_N"/>
</dbReference>
<dbReference type="InterPro" id="IPR036249">
    <property type="entry name" value="Thioredoxin-like_sf"/>
</dbReference>
<feature type="domain" description="GST C-terminal" evidence="1">
    <location>
        <begin position="227"/>
        <end position="358"/>
    </location>
</feature>
<dbReference type="PANTHER" id="PTHR32419:SF6">
    <property type="entry name" value="GLUTATHIONE S-TRANSFERASE OMEGA-LIKE 1-RELATED"/>
    <property type="match status" value="1"/>
</dbReference>
<protein>
    <recommendedName>
        <fullName evidence="1">GST C-terminal domain-containing protein</fullName>
    </recommendedName>
</protein>
<dbReference type="PROSITE" id="PS50405">
    <property type="entry name" value="GST_CTER"/>
    <property type="match status" value="1"/>
</dbReference>
<reference evidence="2 3" key="1">
    <citation type="journal article" date="2024" name="Nat. Commun.">
        <title>Phylogenomics reveals the evolutionary origins of lichenization in chlorophyte algae.</title>
        <authorList>
            <person name="Puginier C."/>
            <person name="Libourel C."/>
            <person name="Otte J."/>
            <person name="Skaloud P."/>
            <person name="Haon M."/>
            <person name="Grisel S."/>
            <person name="Petersen M."/>
            <person name="Berrin J.G."/>
            <person name="Delaux P.M."/>
            <person name="Dal Grande F."/>
            <person name="Keller J."/>
        </authorList>
    </citation>
    <scope>NUCLEOTIDE SEQUENCE [LARGE SCALE GENOMIC DNA]</scope>
    <source>
        <strain evidence="2 3">SAG 2523</strain>
    </source>
</reference>
<dbReference type="Pfam" id="PF13409">
    <property type="entry name" value="GST_N_2"/>
    <property type="match status" value="1"/>
</dbReference>
<dbReference type="InterPro" id="IPR036282">
    <property type="entry name" value="Glutathione-S-Trfase_C_sf"/>
</dbReference>
<name>A0AAW1TIJ6_9CHLO</name>
<evidence type="ECO:0000313" key="3">
    <source>
        <dbReference type="Proteomes" id="UP001485043"/>
    </source>
</evidence>
<dbReference type="SUPFAM" id="SSF47616">
    <property type="entry name" value="GST C-terminal domain-like"/>
    <property type="match status" value="1"/>
</dbReference>
<dbReference type="SFLD" id="SFLDS00019">
    <property type="entry name" value="Glutathione_Transferase_(cytos"/>
    <property type="match status" value="1"/>
</dbReference>
<dbReference type="Proteomes" id="UP001485043">
    <property type="component" value="Unassembled WGS sequence"/>
</dbReference>
<gene>
    <name evidence="2" type="ORF">WJX84_005861</name>
</gene>
<organism evidence="2 3">
    <name type="scientific">Apatococcus fuscideae</name>
    <dbReference type="NCBI Taxonomy" id="2026836"/>
    <lineage>
        <taxon>Eukaryota</taxon>
        <taxon>Viridiplantae</taxon>
        <taxon>Chlorophyta</taxon>
        <taxon>core chlorophytes</taxon>
        <taxon>Trebouxiophyceae</taxon>
        <taxon>Chlorellales</taxon>
        <taxon>Chlorellaceae</taxon>
        <taxon>Apatococcus</taxon>
    </lineage>
</organism>
<dbReference type="AlphaFoldDB" id="A0AAW1TIJ6"/>
<dbReference type="CDD" id="cd03190">
    <property type="entry name" value="GST_C_Omega_like"/>
    <property type="match status" value="1"/>
</dbReference>
<dbReference type="InterPro" id="IPR010987">
    <property type="entry name" value="Glutathione-S-Trfase_C-like"/>
</dbReference>
<accession>A0AAW1TIJ6</accession>
<dbReference type="GO" id="GO:0005737">
    <property type="term" value="C:cytoplasm"/>
    <property type="evidence" value="ECO:0007669"/>
    <property type="project" value="TreeGrafter"/>
</dbReference>
<dbReference type="PANTHER" id="PTHR32419">
    <property type="entry name" value="GLUTATHIONYL-HYDROQUINONE REDUCTASE"/>
    <property type="match status" value="1"/>
</dbReference>
<dbReference type="InterPro" id="IPR047047">
    <property type="entry name" value="GST_Omega-like_C"/>
</dbReference>
<evidence type="ECO:0000259" key="1">
    <source>
        <dbReference type="PROSITE" id="PS50405"/>
    </source>
</evidence>
<dbReference type="SFLD" id="SFLDG01206">
    <property type="entry name" value="Xi.1"/>
    <property type="match status" value="1"/>
</dbReference>
<dbReference type="SFLD" id="SFLDG01148">
    <property type="entry name" value="Xi_(cytGST)"/>
    <property type="match status" value="1"/>
</dbReference>
<dbReference type="GO" id="GO:0004364">
    <property type="term" value="F:glutathione transferase activity"/>
    <property type="evidence" value="ECO:0007669"/>
    <property type="project" value="InterPro"/>
</dbReference>
<dbReference type="SUPFAM" id="SSF52833">
    <property type="entry name" value="Thioredoxin-like"/>
    <property type="match status" value="1"/>
</dbReference>
<dbReference type="InterPro" id="IPR016639">
    <property type="entry name" value="GST_Omega/GSH"/>
</dbReference>
<sequence length="407" mass="45244">MDSTATSFSPACTSSRTVLSHRSAISSQNRPNFRVRATPGQGRVDKGLGVLEWTGKLIPQGLLVKGVKTGWRTAWELMMKELAPQSSDGDYTRPSYGYIHSIGTPEFPEETNRYVLYVGNPCPWCHRVVLTLVLRGLTRHISIVNAVDDPERASRGGWVFNSPEPVFGCNDLREVYDAAEPGYRGRCTAPLLVDCKARRIVSNESSHLVKMLNDVHLPGCSDVDLYPAALRGEIDSLADAIYDKVNNGVYKSGFATSQAAYERAQKDLWSWLDLLEGKLGENRFLTGSRFTLADLQLFPTIVRFDAMYATLFKCSRKRIQDYPNLQGWLRDVYQFQTNPDGMQVCDTINIDDARRSYFGSLFPLNAGGIVPTGPTLADLRLDTDHQRGSIKHSDIFHIAASTAPSLA</sequence>
<dbReference type="EMBL" id="JALJOV010000036">
    <property type="protein sequence ID" value="KAK9868292.1"/>
    <property type="molecule type" value="Genomic_DNA"/>
</dbReference>